<evidence type="ECO:0000313" key="11">
    <source>
        <dbReference type="Proteomes" id="UP000746471"/>
    </source>
</evidence>
<comment type="function">
    <text evidence="8">Catalyzes the attachment of tryptophan to tRNA(Trp).</text>
</comment>
<dbReference type="PANTHER" id="PTHR43766">
    <property type="entry name" value="TRYPTOPHAN--TRNA LIGASE, MITOCHONDRIAL"/>
    <property type="match status" value="1"/>
</dbReference>
<dbReference type="HAMAP" id="MF_00140_B">
    <property type="entry name" value="Trp_tRNA_synth_B"/>
    <property type="match status" value="1"/>
</dbReference>
<comment type="subunit">
    <text evidence="8">Homodimer.</text>
</comment>
<dbReference type="InterPro" id="IPR050203">
    <property type="entry name" value="Trp-tRNA_synthetase"/>
</dbReference>
<evidence type="ECO:0000313" key="10">
    <source>
        <dbReference type="EMBL" id="MBS7526513.1"/>
    </source>
</evidence>
<feature type="binding site" evidence="8">
    <location>
        <begin position="9"/>
        <end position="11"/>
    </location>
    <ligand>
        <name>ATP</name>
        <dbReference type="ChEBI" id="CHEBI:30616"/>
    </ligand>
</feature>
<accession>A0ABS5PMX7</accession>
<name>A0ABS5PMX7_9FIRM</name>
<keyword evidence="6 8" id="KW-0030">Aminoacyl-tRNA synthetase</keyword>
<dbReference type="Pfam" id="PF00579">
    <property type="entry name" value="tRNA-synt_1b"/>
    <property type="match status" value="1"/>
</dbReference>
<feature type="binding site" evidence="8">
    <location>
        <position position="184"/>
    </location>
    <ligand>
        <name>ATP</name>
        <dbReference type="ChEBI" id="CHEBI:30616"/>
    </ligand>
</feature>
<organism evidence="10 11">
    <name type="scientific">Fusibacter paucivorans</name>
    <dbReference type="NCBI Taxonomy" id="76009"/>
    <lineage>
        <taxon>Bacteria</taxon>
        <taxon>Bacillati</taxon>
        <taxon>Bacillota</taxon>
        <taxon>Clostridia</taxon>
        <taxon>Eubacteriales</taxon>
        <taxon>Eubacteriales Family XII. Incertae Sedis</taxon>
        <taxon>Fusibacter</taxon>
    </lineage>
</organism>
<feature type="short sequence motif" description="'KMSKS' region" evidence="8">
    <location>
        <begin position="193"/>
        <end position="197"/>
    </location>
</feature>
<keyword evidence="11" id="KW-1185">Reference proteome</keyword>
<evidence type="ECO:0000256" key="1">
    <source>
        <dbReference type="ARBA" id="ARBA00005594"/>
    </source>
</evidence>
<comment type="catalytic activity">
    <reaction evidence="7 8">
        <text>tRNA(Trp) + L-tryptophan + ATP = L-tryptophyl-tRNA(Trp) + AMP + diphosphate + H(+)</text>
        <dbReference type="Rhea" id="RHEA:24080"/>
        <dbReference type="Rhea" id="RHEA-COMP:9671"/>
        <dbReference type="Rhea" id="RHEA-COMP:9705"/>
        <dbReference type="ChEBI" id="CHEBI:15378"/>
        <dbReference type="ChEBI" id="CHEBI:30616"/>
        <dbReference type="ChEBI" id="CHEBI:33019"/>
        <dbReference type="ChEBI" id="CHEBI:57912"/>
        <dbReference type="ChEBI" id="CHEBI:78442"/>
        <dbReference type="ChEBI" id="CHEBI:78535"/>
        <dbReference type="ChEBI" id="CHEBI:456215"/>
        <dbReference type="EC" id="6.1.1.2"/>
    </reaction>
</comment>
<evidence type="ECO:0000256" key="5">
    <source>
        <dbReference type="ARBA" id="ARBA00022917"/>
    </source>
</evidence>
<feature type="binding site" evidence="8">
    <location>
        <begin position="143"/>
        <end position="145"/>
    </location>
    <ligand>
        <name>ATP</name>
        <dbReference type="ChEBI" id="CHEBI:30616"/>
    </ligand>
</feature>
<dbReference type="CDD" id="cd00806">
    <property type="entry name" value="TrpRS_core"/>
    <property type="match status" value="1"/>
</dbReference>
<dbReference type="InterPro" id="IPR001412">
    <property type="entry name" value="aa-tRNA-synth_I_CS"/>
</dbReference>
<evidence type="ECO:0000256" key="7">
    <source>
        <dbReference type="ARBA" id="ARBA00049929"/>
    </source>
</evidence>
<dbReference type="InterPro" id="IPR002306">
    <property type="entry name" value="Trp-tRNA-ligase"/>
</dbReference>
<dbReference type="Proteomes" id="UP000746471">
    <property type="component" value="Unassembled WGS sequence"/>
</dbReference>
<evidence type="ECO:0000256" key="8">
    <source>
        <dbReference type="HAMAP-Rule" id="MF_00140"/>
    </source>
</evidence>
<dbReference type="RefSeq" id="WP_213236376.1">
    <property type="nucleotide sequence ID" value="NZ_JAHBCL010000011.1"/>
</dbReference>
<protein>
    <recommendedName>
        <fullName evidence="8">Tryptophan--tRNA ligase</fullName>
        <ecNumber evidence="8">6.1.1.2</ecNumber>
    </recommendedName>
    <alternativeName>
        <fullName evidence="8">Tryptophanyl-tRNA synthetase</fullName>
        <shortName evidence="8">TrpRS</shortName>
    </alternativeName>
</protein>
<feature type="short sequence motif" description="'HIGH' region" evidence="8">
    <location>
        <begin position="10"/>
        <end position="18"/>
    </location>
</feature>
<evidence type="ECO:0000256" key="2">
    <source>
        <dbReference type="ARBA" id="ARBA00022598"/>
    </source>
</evidence>
<keyword evidence="5 8" id="KW-0648">Protein biosynthesis</keyword>
<evidence type="ECO:0000256" key="3">
    <source>
        <dbReference type="ARBA" id="ARBA00022741"/>
    </source>
</evidence>
<dbReference type="GO" id="GO:0004830">
    <property type="term" value="F:tryptophan-tRNA ligase activity"/>
    <property type="evidence" value="ECO:0007669"/>
    <property type="project" value="UniProtKB-EC"/>
</dbReference>
<evidence type="ECO:0000256" key="9">
    <source>
        <dbReference type="RuleBase" id="RU363036"/>
    </source>
</evidence>
<keyword evidence="2 8" id="KW-0436">Ligase</keyword>
<dbReference type="InterPro" id="IPR002305">
    <property type="entry name" value="aa-tRNA-synth_Ic"/>
</dbReference>
<dbReference type="PANTHER" id="PTHR43766:SF1">
    <property type="entry name" value="TRYPTOPHAN--TRNA LIGASE, MITOCHONDRIAL"/>
    <property type="match status" value="1"/>
</dbReference>
<dbReference type="Gene3D" id="1.10.240.10">
    <property type="entry name" value="Tyrosyl-Transfer RNA Synthetase"/>
    <property type="match status" value="1"/>
</dbReference>
<feature type="binding site" evidence="8">
    <location>
        <begin position="17"/>
        <end position="18"/>
    </location>
    <ligand>
        <name>ATP</name>
        <dbReference type="ChEBI" id="CHEBI:30616"/>
    </ligand>
</feature>
<comment type="subcellular location">
    <subcellularLocation>
        <location evidence="8">Cytoplasm</location>
    </subcellularLocation>
</comment>
<feature type="binding site" evidence="8">
    <location>
        <begin position="193"/>
        <end position="197"/>
    </location>
    <ligand>
        <name>ATP</name>
        <dbReference type="ChEBI" id="CHEBI:30616"/>
    </ligand>
</feature>
<dbReference type="Gene3D" id="3.40.50.620">
    <property type="entry name" value="HUPs"/>
    <property type="match status" value="1"/>
</dbReference>
<dbReference type="EC" id="6.1.1.2" evidence="8"/>
<proteinExistence type="inferred from homology"/>
<comment type="caution">
    <text evidence="10">The sequence shown here is derived from an EMBL/GenBank/DDBJ whole genome shotgun (WGS) entry which is preliminary data.</text>
</comment>
<comment type="similarity">
    <text evidence="1 8 9">Belongs to the class-I aminoacyl-tRNA synthetase family.</text>
</comment>
<feature type="binding site" evidence="8">
    <location>
        <position position="131"/>
    </location>
    <ligand>
        <name>L-tryptophan</name>
        <dbReference type="ChEBI" id="CHEBI:57912"/>
    </ligand>
</feature>
<dbReference type="NCBIfam" id="TIGR00233">
    <property type="entry name" value="trpS"/>
    <property type="match status" value="1"/>
</dbReference>
<keyword evidence="4 8" id="KW-0067">ATP-binding</keyword>
<reference evidence="10 11" key="1">
    <citation type="submission" date="2021-05" db="EMBL/GenBank/DDBJ databases">
        <title>Fusibacter ferrireducens sp. nov., an anaerobic, sulfur- and Fe-reducing bacterium isolated from the mangrove sediment.</title>
        <authorList>
            <person name="Qiu D."/>
        </authorList>
    </citation>
    <scope>NUCLEOTIDE SEQUENCE [LARGE SCALE GENOMIC DNA]</scope>
    <source>
        <strain evidence="10 11">DSM 12116</strain>
    </source>
</reference>
<evidence type="ECO:0000256" key="6">
    <source>
        <dbReference type="ARBA" id="ARBA00023146"/>
    </source>
</evidence>
<sequence>MQRIFSGVQPTGQIHLGNYITMKNFVKQQDDKDCFYCVVNMHSITLPQDPEELRKRTIELAALYLAIGLDPQKMTLFVQSQVSAHAELAWILNCFSYVGELNRMTQFKEKSLGKTTVTAGLFTYPVLMAADILLYDANFVPVGNDQKQHLELTRDIATRFNNRFGDTFIIPEPMIAKVEDGARIMSLDDPTQKMSKSNPNEFSKITLLDTPAKIKKSIMRATTDSDGFIAYDLENKPGVSNLLTIYAQFSGLPIEEVVKKYDGQGYGNLKKDLVELANLEIGKVQTEYQRILDDGVVIDVLKNGRERANSIATEVLDRVRSKVGFVTF</sequence>
<keyword evidence="3 8" id="KW-0547">Nucleotide-binding</keyword>
<dbReference type="PROSITE" id="PS00178">
    <property type="entry name" value="AA_TRNA_LIGASE_I"/>
    <property type="match status" value="1"/>
</dbReference>
<gene>
    <name evidence="8 10" type="primary">trpS</name>
    <name evidence="10" type="ORF">KHM83_07470</name>
</gene>
<dbReference type="EMBL" id="JAHBCL010000011">
    <property type="protein sequence ID" value="MBS7526513.1"/>
    <property type="molecule type" value="Genomic_DNA"/>
</dbReference>
<dbReference type="PRINTS" id="PR01039">
    <property type="entry name" value="TRNASYNTHTRP"/>
</dbReference>
<keyword evidence="8" id="KW-0963">Cytoplasm</keyword>
<evidence type="ECO:0000256" key="4">
    <source>
        <dbReference type="ARBA" id="ARBA00022840"/>
    </source>
</evidence>
<dbReference type="InterPro" id="IPR024109">
    <property type="entry name" value="Trp-tRNA-ligase_bac-type"/>
</dbReference>
<dbReference type="SUPFAM" id="SSF52374">
    <property type="entry name" value="Nucleotidylyl transferase"/>
    <property type="match status" value="1"/>
</dbReference>
<dbReference type="InterPro" id="IPR014729">
    <property type="entry name" value="Rossmann-like_a/b/a_fold"/>
</dbReference>